<dbReference type="EMBL" id="WTYQ01000001">
    <property type="protein sequence ID" value="MXP25206.1"/>
    <property type="molecule type" value="Genomic_DNA"/>
</dbReference>
<dbReference type="AlphaFoldDB" id="A0A845A9I7"/>
<proteinExistence type="predicted"/>
<accession>A0A845A9I7</accession>
<evidence type="ECO:0000313" key="1">
    <source>
        <dbReference type="EMBL" id="MXP25206.1"/>
    </source>
</evidence>
<gene>
    <name evidence="1" type="ORF">GRI39_04000</name>
</gene>
<reference evidence="1 2" key="1">
    <citation type="submission" date="2019-12" db="EMBL/GenBank/DDBJ databases">
        <title>Genomic-based taxomic classification of the family Erythrobacteraceae.</title>
        <authorList>
            <person name="Xu L."/>
        </authorList>
    </citation>
    <scope>NUCLEOTIDE SEQUENCE [LARGE SCALE GENOMIC DNA]</scope>
    <source>
        <strain evidence="1 2">DSM 18604</strain>
    </source>
</reference>
<protein>
    <submittedName>
        <fullName evidence="1">Vgr related protein</fullName>
    </submittedName>
</protein>
<organism evidence="1 2">
    <name type="scientific">Altericroceibacterium indicum</name>
    <dbReference type="NCBI Taxonomy" id="374177"/>
    <lineage>
        <taxon>Bacteria</taxon>
        <taxon>Pseudomonadati</taxon>
        <taxon>Pseudomonadota</taxon>
        <taxon>Alphaproteobacteria</taxon>
        <taxon>Sphingomonadales</taxon>
        <taxon>Erythrobacteraceae</taxon>
        <taxon>Altericroceibacterium</taxon>
    </lineage>
</organism>
<comment type="caution">
    <text evidence="1">The sequence shown here is derived from an EMBL/GenBank/DDBJ whole genome shotgun (WGS) entry which is preliminary data.</text>
</comment>
<name>A0A845A9I7_9SPHN</name>
<sequence>MPIKAGAICPVGGERSLTQGEIALVRQIFGTAIDCNPVRIKRSKWFPFQPRQTVMAPRGHLHFHPATTLYSDDFSVEGLNLQGLFLHEMTHVWQVQHKGEWHLVTHRHPFCRYDYALKPGWTLERYGLEQQAEIIRHAFLLRKGRKLPGIGDSEAYDALVSFPGATLGPTI</sequence>
<dbReference type="Proteomes" id="UP000460561">
    <property type="component" value="Unassembled WGS sequence"/>
</dbReference>
<evidence type="ECO:0000313" key="2">
    <source>
        <dbReference type="Proteomes" id="UP000460561"/>
    </source>
</evidence>
<keyword evidence="2" id="KW-1185">Reference proteome</keyword>
<dbReference type="OrthoDB" id="8686772at2"/>